<keyword evidence="2" id="KW-1185">Reference proteome</keyword>
<proteinExistence type="predicted"/>
<organism evidence="1 2">
    <name type="scientific">Hypoxylon rubiginosum</name>
    <dbReference type="NCBI Taxonomy" id="110542"/>
    <lineage>
        <taxon>Eukaryota</taxon>
        <taxon>Fungi</taxon>
        <taxon>Dikarya</taxon>
        <taxon>Ascomycota</taxon>
        <taxon>Pezizomycotina</taxon>
        <taxon>Sordariomycetes</taxon>
        <taxon>Xylariomycetidae</taxon>
        <taxon>Xylariales</taxon>
        <taxon>Hypoxylaceae</taxon>
        <taxon>Hypoxylon</taxon>
    </lineage>
</organism>
<comment type="caution">
    <text evidence="1">The sequence shown here is derived from an EMBL/GenBank/DDBJ whole genome shotgun (WGS) entry which is preliminary data.</text>
</comment>
<evidence type="ECO:0000313" key="1">
    <source>
        <dbReference type="EMBL" id="KAI4862832.1"/>
    </source>
</evidence>
<name>A0ACB9YUA3_9PEZI</name>
<dbReference type="Proteomes" id="UP001497700">
    <property type="component" value="Unassembled WGS sequence"/>
</dbReference>
<sequence length="305" mass="32348">MYSLLKAMRALLVLDLCTTVGALAGWPEGGTIVAGNAVRFDRQTWESSLAQPNATGTVPVSGFDISQRWPSQEVDGWTLSLNVSSDVPESQSMNADNATTGTFTGTSIFFKAPENIQGAFTNHTALDETTWKICVNVVPNGPQEDQSAAGNGTCGFLSSQCVTDLQQAYADKFSGSQDCYGTPPSTPSSCGGIVDTSNFQTQQLPLTSINGTEVFVTASASHEAGDETAWNNATRQVWPVLTVWGWNTRAQAPQDSSPQVQLSCIRANTVEPGSDNPPSSAEPTFRGAAVLALGIASVTTWYTYL</sequence>
<gene>
    <name evidence="1" type="ORF">F4820DRAFT_429002</name>
</gene>
<evidence type="ECO:0000313" key="2">
    <source>
        <dbReference type="Proteomes" id="UP001497700"/>
    </source>
</evidence>
<accession>A0ACB9YUA3</accession>
<protein>
    <submittedName>
        <fullName evidence="1">Uncharacterized protein</fullName>
    </submittedName>
</protein>
<dbReference type="EMBL" id="MU393517">
    <property type="protein sequence ID" value="KAI4862832.1"/>
    <property type="molecule type" value="Genomic_DNA"/>
</dbReference>
<reference evidence="1 2" key="1">
    <citation type="journal article" date="2022" name="New Phytol.">
        <title>Ecological generalism drives hyperdiversity of secondary metabolite gene clusters in xylarialean endophytes.</title>
        <authorList>
            <person name="Franco M.E.E."/>
            <person name="Wisecaver J.H."/>
            <person name="Arnold A.E."/>
            <person name="Ju Y.M."/>
            <person name="Slot J.C."/>
            <person name="Ahrendt S."/>
            <person name="Moore L.P."/>
            <person name="Eastman K.E."/>
            <person name="Scott K."/>
            <person name="Konkel Z."/>
            <person name="Mondo S.J."/>
            <person name="Kuo A."/>
            <person name="Hayes R.D."/>
            <person name="Haridas S."/>
            <person name="Andreopoulos B."/>
            <person name="Riley R."/>
            <person name="LaButti K."/>
            <person name="Pangilinan J."/>
            <person name="Lipzen A."/>
            <person name="Amirebrahimi M."/>
            <person name="Yan J."/>
            <person name="Adam C."/>
            <person name="Keymanesh K."/>
            <person name="Ng V."/>
            <person name="Louie K."/>
            <person name="Northen T."/>
            <person name="Drula E."/>
            <person name="Henrissat B."/>
            <person name="Hsieh H.M."/>
            <person name="Youens-Clark K."/>
            <person name="Lutzoni F."/>
            <person name="Miadlikowska J."/>
            <person name="Eastwood D.C."/>
            <person name="Hamelin R.C."/>
            <person name="Grigoriev I.V."/>
            <person name="U'Ren J.M."/>
        </authorList>
    </citation>
    <scope>NUCLEOTIDE SEQUENCE [LARGE SCALE GENOMIC DNA]</scope>
    <source>
        <strain evidence="1 2">CBS 119005</strain>
    </source>
</reference>